<dbReference type="KEGG" id="lacs:H4075_11780"/>
<name>A0A7G5XBC4_9BACT</name>
<sequence>MRQAQQLIKALPILLSLFVFSCNNETEKADTKTDTIAVPPTSADDPAHFCYEFINNRDTVMLELVVGPDDMVSGDLLYQLAGKDRNKGTIKGVLHNDTVLADYTFMSEGKQSVRELTFLKKDSSLTEGYAAMEEKDGKMQFKSGVIPSYNGLKLILTNCKN</sequence>
<feature type="signal peptide" evidence="1">
    <location>
        <begin position="1"/>
        <end position="21"/>
    </location>
</feature>
<keyword evidence="1" id="KW-0732">Signal</keyword>
<accession>A0A7G5XBC4</accession>
<dbReference type="AlphaFoldDB" id="A0A7G5XBC4"/>
<dbReference type="Proteomes" id="UP000515344">
    <property type="component" value="Chromosome"/>
</dbReference>
<evidence type="ECO:0000256" key="1">
    <source>
        <dbReference type="SAM" id="SignalP"/>
    </source>
</evidence>
<reference evidence="3" key="1">
    <citation type="submission" date="2020-08" db="EMBL/GenBank/DDBJ databases">
        <title>Lacibacter sp. S13-6-6 genome sequencing.</title>
        <authorList>
            <person name="Jin L."/>
        </authorList>
    </citation>
    <scope>NUCLEOTIDE SEQUENCE [LARGE SCALE GENOMIC DNA]</scope>
    <source>
        <strain evidence="3">S13-6-6</strain>
    </source>
</reference>
<evidence type="ECO:0008006" key="4">
    <source>
        <dbReference type="Google" id="ProtNLM"/>
    </source>
</evidence>
<evidence type="ECO:0000313" key="3">
    <source>
        <dbReference type="Proteomes" id="UP000515344"/>
    </source>
</evidence>
<proteinExistence type="predicted"/>
<gene>
    <name evidence="2" type="ORF">H4075_11780</name>
</gene>
<dbReference type="RefSeq" id="WP_182801043.1">
    <property type="nucleotide sequence ID" value="NZ_CP060007.1"/>
</dbReference>
<protein>
    <recommendedName>
        <fullName evidence="4">Copper resistance protein NlpE</fullName>
    </recommendedName>
</protein>
<evidence type="ECO:0000313" key="2">
    <source>
        <dbReference type="EMBL" id="QNA42777.1"/>
    </source>
</evidence>
<feature type="chain" id="PRO_5028973159" description="Copper resistance protein NlpE" evidence="1">
    <location>
        <begin position="22"/>
        <end position="161"/>
    </location>
</feature>
<dbReference type="EMBL" id="CP060007">
    <property type="protein sequence ID" value="QNA42777.1"/>
    <property type="molecule type" value="Genomic_DNA"/>
</dbReference>
<dbReference type="PROSITE" id="PS51257">
    <property type="entry name" value="PROKAR_LIPOPROTEIN"/>
    <property type="match status" value="1"/>
</dbReference>
<organism evidence="2 3">
    <name type="scientific">Lacibacter sediminis</name>
    <dbReference type="NCBI Taxonomy" id="2760713"/>
    <lineage>
        <taxon>Bacteria</taxon>
        <taxon>Pseudomonadati</taxon>
        <taxon>Bacteroidota</taxon>
        <taxon>Chitinophagia</taxon>
        <taxon>Chitinophagales</taxon>
        <taxon>Chitinophagaceae</taxon>
        <taxon>Lacibacter</taxon>
    </lineage>
</organism>
<keyword evidence="3" id="KW-1185">Reference proteome</keyword>